<feature type="binding site" evidence="6">
    <location>
        <position position="108"/>
    </location>
    <ligand>
        <name>substrate</name>
    </ligand>
</feature>
<organism evidence="9 10">
    <name type="scientific">Asbolus verrucosus</name>
    <name type="common">Desert ironclad beetle</name>
    <dbReference type="NCBI Taxonomy" id="1661398"/>
    <lineage>
        <taxon>Eukaryota</taxon>
        <taxon>Metazoa</taxon>
        <taxon>Ecdysozoa</taxon>
        <taxon>Arthropoda</taxon>
        <taxon>Hexapoda</taxon>
        <taxon>Insecta</taxon>
        <taxon>Pterygota</taxon>
        <taxon>Neoptera</taxon>
        <taxon>Endopterygota</taxon>
        <taxon>Coleoptera</taxon>
        <taxon>Polyphaga</taxon>
        <taxon>Cucujiformia</taxon>
        <taxon>Tenebrionidae</taxon>
        <taxon>Pimeliinae</taxon>
        <taxon>Asbolus</taxon>
    </lineage>
</organism>
<name>A0A482V8P0_ASBVE</name>
<dbReference type="FunFam" id="3.20.20.70:FF:000245">
    <property type="entry name" value="Bifunctional UMP-synthetase"/>
    <property type="match status" value="1"/>
</dbReference>
<feature type="domain" description="Orotidine 5'-phosphate decarboxylase" evidence="8">
    <location>
        <begin position="80"/>
        <end position="294"/>
    </location>
</feature>
<feature type="binding site" evidence="6">
    <location>
        <position position="258"/>
    </location>
    <ligand>
        <name>substrate</name>
    </ligand>
</feature>
<comment type="similarity">
    <text evidence="7">Belongs to the OMP decarboxylase family.</text>
</comment>
<evidence type="ECO:0000256" key="4">
    <source>
        <dbReference type="ARBA" id="ARBA00023239"/>
    </source>
</evidence>
<dbReference type="InterPro" id="IPR014732">
    <property type="entry name" value="OMPdecase"/>
</dbReference>
<keyword evidence="3 7" id="KW-0665">Pyrimidine biosynthesis</keyword>
<dbReference type="PROSITE" id="PS00156">
    <property type="entry name" value="OMPDECASE"/>
    <property type="match status" value="1"/>
</dbReference>
<feature type="active site" description="For OMPdecase activity" evidence="5">
    <location>
        <position position="139"/>
    </location>
</feature>
<reference evidence="9 10" key="1">
    <citation type="submission" date="2017-03" db="EMBL/GenBank/DDBJ databases">
        <title>Genome of the blue death feigning beetle - Asbolus verrucosus.</title>
        <authorList>
            <person name="Rider S.D."/>
        </authorList>
    </citation>
    <scope>NUCLEOTIDE SEQUENCE [LARGE SCALE GENOMIC DNA]</scope>
    <source>
        <strain evidence="9">Butters</strain>
        <tissue evidence="9">Head and leg muscle</tissue>
    </source>
</reference>
<dbReference type="OrthoDB" id="10263753at2759"/>
<keyword evidence="2 7" id="KW-0210">Decarboxylase</keyword>
<feature type="binding site" evidence="6">
    <location>
        <position position="278"/>
    </location>
    <ligand>
        <name>substrate</name>
    </ligand>
</feature>
<evidence type="ECO:0000256" key="3">
    <source>
        <dbReference type="ARBA" id="ARBA00022975"/>
    </source>
</evidence>
<feature type="binding site" evidence="6">
    <location>
        <position position="86"/>
    </location>
    <ligand>
        <name>substrate</name>
    </ligand>
</feature>
<dbReference type="SUPFAM" id="SSF51366">
    <property type="entry name" value="Ribulose-phoshate binding barrel"/>
    <property type="match status" value="1"/>
</dbReference>
<evidence type="ECO:0000256" key="6">
    <source>
        <dbReference type="PIRSR" id="PIRSR614732-2"/>
    </source>
</evidence>
<dbReference type="PANTHER" id="PTHR19278:SF9">
    <property type="entry name" value="URIDINE 5'-MONOPHOSPHATE SYNTHASE"/>
    <property type="match status" value="1"/>
</dbReference>
<dbReference type="CDD" id="cd04725">
    <property type="entry name" value="OMP_decarboxylase_like"/>
    <property type="match status" value="1"/>
</dbReference>
<dbReference type="EMBL" id="QDEB01127377">
    <property type="protein sequence ID" value="RZB39564.1"/>
    <property type="molecule type" value="Genomic_DNA"/>
</dbReference>
<dbReference type="SMART" id="SM00934">
    <property type="entry name" value="OMPdecase"/>
    <property type="match status" value="1"/>
</dbReference>
<dbReference type="GO" id="GO:0006207">
    <property type="term" value="P:'de novo' pyrimidine nucleobase biosynthetic process"/>
    <property type="evidence" value="ECO:0007669"/>
    <property type="project" value="InterPro"/>
</dbReference>
<dbReference type="InterPro" id="IPR018089">
    <property type="entry name" value="OMPdecase_AS"/>
</dbReference>
<sequence length="307" mass="34263">MHAILSLTQLMEYLKEENCIDESIVNKVKIYLNNTQVDANIFTKSKESNRLKLSFMERARFAKNKVAERIFQIMATKNTTLCVAADLTKTTDILNLAEEVGPHICLFKTHIDIVEDFHPNFLKHLQDIAQTHNFILFEDKKFADIGKTVQLQYSESIYKISSWASLVTAHSLTGKGVLDAIRESEGLKERGVFLLAETSAASSLIDGNYTQATVKLALQYTDLISGIVCQSPLFVDQPGLIQLTPGVQLDSIGDTLSQQYNTPEHVVLERGADIAVVGRGITKSADPALAAQKYKELLWNAYKKRIV</sequence>
<evidence type="ECO:0000259" key="8">
    <source>
        <dbReference type="SMART" id="SM00934"/>
    </source>
</evidence>
<feature type="active site" description="For OMPdecase activity" evidence="5">
    <location>
        <position position="141"/>
    </location>
</feature>
<dbReference type="GO" id="GO:0004588">
    <property type="term" value="F:orotate phosphoribosyltransferase activity"/>
    <property type="evidence" value="ECO:0007669"/>
    <property type="project" value="UniProtKB-ARBA"/>
</dbReference>
<proteinExistence type="inferred from homology"/>
<dbReference type="InterPro" id="IPR011060">
    <property type="entry name" value="RibuloseP-bd_barrel"/>
</dbReference>
<dbReference type="NCBIfam" id="TIGR01740">
    <property type="entry name" value="pyrF"/>
    <property type="match status" value="1"/>
</dbReference>
<dbReference type="GO" id="GO:0044205">
    <property type="term" value="P:'de novo' UMP biosynthetic process"/>
    <property type="evidence" value="ECO:0007669"/>
    <property type="project" value="UniProtKB-UniPathway"/>
</dbReference>
<dbReference type="InterPro" id="IPR001754">
    <property type="entry name" value="OMPdeCOase_dom"/>
</dbReference>
<feature type="binding site" evidence="6">
    <location>
        <position position="279"/>
    </location>
    <ligand>
        <name>substrate</name>
    </ligand>
</feature>
<dbReference type="STRING" id="1661398.A0A482V8P0"/>
<evidence type="ECO:0000256" key="2">
    <source>
        <dbReference type="ARBA" id="ARBA00022793"/>
    </source>
</evidence>
<evidence type="ECO:0000313" key="9">
    <source>
        <dbReference type="EMBL" id="RZB39564.1"/>
    </source>
</evidence>
<evidence type="ECO:0000256" key="7">
    <source>
        <dbReference type="RuleBase" id="RU000512"/>
    </source>
</evidence>
<dbReference type="AlphaFoldDB" id="A0A482V8P0"/>
<comment type="catalytic activity">
    <reaction evidence="7">
        <text>orotidine 5'-phosphate + H(+) = UMP + CO2</text>
        <dbReference type="Rhea" id="RHEA:11596"/>
        <dbReference type="ChEBI" id="CHEBI:15378"/>
        <dbReference type="ChEBI" id="CHEBI:16526"/>
        <dbReference type="ChEBI" id="CHEBI:57538"/>
        <dbReference type="ChEBI" id="CHEBI:57865"/>
        <dbReference type="EC" id="4.1.1.23"/>
    </reaction>
</comment>
<dbReference type="InterPro" id="IPR013785">
    <property type="entry name" value="Aldolase_TIM"/>
</dbReference>
<gene>
    <name evidence="9" type="ORF">BDFB_001704</name>
</gene>
<dbReference type="Pfam" id="PF00215">
    <property type="entry name" value="OMPdecase"/>
    <property type="match status" value="1"/>
</dbReference>
<dbReference type="Proteomes" id="UP000292052">
    <property type="component" value="Unassembled WGS sequence"/>
</dbReference>
<comment type="pathway">
    <text evidence="1 7">Pyrimidine metabolism; UMP biosynthesis via de novo pathway; UMP from orotate: step 2/2.</text>
</comment>
<keyword evidence="10" id="KW-1185">Reference proteome</keyword>
<dbReference type="Gene3D" id="3.20.20.70">
    <property type="entry name" value="Aldolase class I"/>
    <property type="match status" value="1"/>
</dbReference>
<feature type="binding site" evidence="6">
    <location>
        <position position="199"/>
    </location>
    <ligand>
        <name>substrate</name>
    </ligand>
</feature>
<accession>A0A482V8P0</accession>
<evidence type="ECO:0000313" key="10">
    <source>
        <dbReference type="Proteomes" id="UP000292052"/>
    </source>
</evidence>
<dbReference type="GO" id="GO:0004590">
    <property type="term" value="F:orotidine-5'-phosphate decarboxylase activity"/>
    <property type="evidence" value="ECO:0007669"/>
    <property type="project" value="UniProtKB-EC"/>
</dbReference>
<feature type="active site" description="For OMPdecase activity" evidence="5">
    <location>
        <position position="144"/>
    </location>
</feature>
<dbReference type="EC" id="4.1.1.23" evidence="7"/>
<protein>
    <recommendedName>
        <fullName evidence="7">Orotidine 5'-phosphate decarboxylase</fullName>
        <ecNumber evidence="7">4.1.1.23</ecNumber>
    </recommendedName>
</protein>
<dbReference type="UniPathway" id="UPA00070">
    <property type="reaction ID" value="UER00120"/>
</dbReference>
<keyword evidence="4 7" id="KW-0456">Lyase</keyword>
<comment type="caution">
    <text evidence="9">The sequence shown here is derived from an EMBL/GenBank/DDBJ whole genome shotgun (WGS) entry which is preliminary data.</text>
</comment>
<evidence type="ECO:0000256" key="5">
    <source>
        <dbReference type="PIRSR" id="PIRSR614732-1"/>
    </source>
</evidence>
<evidence type="ECO:0000256" key="1">
    <source>
        <dbReference type="ARBA" id="ARBA00004861"/>
    </source>
</evidence>
<dbReference type="PANTHER" id="PTHR19278">
    <property type="entry name" value="OROTATE PHOSPHORIBOSYLTRANSFERASE"/>
    <property type="match status" value="1"/>
</dbReference>